<accession>A0A1L9V0Y0</accession>
<sequence>MTERNRTARICMSRIEYISLNSRSTRTYTSTSYRLDRPQHTTSERTPTLLHLTWSYDITRYDLTRFWLLYMFCDTPQSMIHFSPTCRLWRCHWKYSHLLLFSRDWNSLAFGSTPRGFSTTFCRKTNIQKVHTVQHSGLSVRRVSSSTPLIKNNRCRAGLMHCFCFVFGSF</sequence>
<evidence type="ECO:0000313" key="1">
    <source>
        <dbReference type="EMBL" id="OJJ77492.1"/>
    </source>
</evidence>
<name>A0A1L9V0Y0_ASPBC</name>
<organism evidence="1 2">
    <name type="scientific">Aspergillus brasiliensis (strain CBS 101740 / IMI 381727 / IBT 21946)</name>
    <dbReference type="NCBI Taxonomy" id="767769"/>
    <lineage>
        <taxon>Eukaryota</taxon>
        <taxon>Fungi</taxon>
        <taxon>Dikarya</taxon>
        <taxon>Ascomycota</taxon>
        <taxon>Pezizomycotina</taxon>
        <taxon>Eurotiomycetes</taxon>
        <taxon>Eurotiomycetidae</taxon>
        <taxon>Eurotiales</taxon>
        <taxon>Aspergillaceae</taxon>
        <taxon>Aspergillus</taxon>
        <taxon>Aspergillus subgen. Circumdati</taxon>
    </lineage>
</organism>
<dbReference type="EMBL" id="KV878679">
    <property type="protein sequence ID" value="OJJ77492.1"/>
    <property type="molecule type" value="Genomic_DNA"/>
</dbReference>
<dbReference type="GeneID" id="93574516"/>
<gene>
    <name evidence="1" type="ORF">ASPBRDRAFT_239097</name>
</gene>
<keyword evidence="2" id="KW-1185">Reference proteome</keyword>
<reference evidence="2" key="1">
    <citation type="journal article" date="2017" name="Genome Biol.">
        <title>Comparative genomics reveals high biological diversity and specific adaptations in the industrially and medically important fungal genus Aspergillus.</title>
        <authorList>
            <person name="de Vries R.P."/>
            <person name="Riley R."/>
            <person name="Wiebenga A."/>
            <person name="Aguilar-Osorio G."/>
            <person name="Amillis S."/>
            <person name="Uchima C.A."/>
            <person name="Anderluh G."/>
            <person name="Asadollahi M."/>
            <person name="Askin M."/>
            <person name="Barry K."/>
            <person name="Battaglia E."/>
            <person name="Bayram O."/>
            <person name="Benocci T."/>
            <person name="Braus-Stromeyer S.A."/>
            <person name="Caldana C."/>
            <person name="Canovas D."/>
            <person name="Cerqueira G.C."/>
            <person name="Chen F."/>
            <person name="Chen W."/>
            <person name="Choi C."/>
            <person name="Clum A."/>
            <person name="Dos Santos R.A."/>
            <person name="Damasio A.R."/>
            <person name="Diallinas G."/>
            <person name="Emri T."/>
            <person name="Fekete E."/>
            <person name="Flipphi M."/>
            <person name="Freyberg S."/>
            <person name="Gallo A."/>
            <person name="Gournas C."/>
            <person name="Habgood R."/>
            <person name="Hainaut M."/>
            <person name="Harispe M.L."/>
            <person name="Henrissat B."/>
            <person name="Hilden K.S."/>
            <person name="Hope R."/>
            <person name="Hossain A."/>
            <person name="Karabika E."/>
            <person name="Karaffa L."/>
            <person name="Karanyi Z."/>
            <person name="Krasevec N."/>
            <person name="Kuo A."/>
            <person name="Kusch H."/>
            <person name="LaButti K."/>
            <person name="Lagendijk E.L."/>
            <person name="Lapidus A."/>
            <person name="Levasseur A."/>
            <person name="Lindquist E."/>
            <person name="Lipzen A."/>
            <person name="Logrieco A.F."/>
            <person name="MacCabe A."/>
            <person name="Maekelae M.R."/>
            <person name="Malavazi I."/>
            <person name="Melin P."/>
            <person name="Meyer V."/>
            <person name="Mielnichuk N."/>
            <person name="Miskei M."/>
            <person name="Molnar A.P."/>
            <person name="Mule G."/>
            <person name="Ngan C.Y."/>
            <person name="Orejas M."/>
            <person name="Orosz E."/>
            <person name="Ouedraogo J.P."/>
            <person name="Overkamp K.M."/>
            <person name="Park H.-S."/>
            <person name="Perrone G."/>
            <person name="Piumi F."/>
            <person name="Punt P.J."/>
            <person name="Ram A.F."/>
            <person name="Ramon A."/>
            <person name="Rauscher S."/>
            <person name="Record E."/>
            <person name="Riano-Pachon D.M."/>
            <person name="Robert V."/>
            <person name="Roehrig J."/>
            <person name="Ruller R."/>
            <person name="Salamov A."/>
            <person name="Salih N.S."/>
            <person name="Samson R.A."/>
            <person name="Sandor E."/>
            <person name="Sanguinetti M."/>
            <person name="Schuetze T."/>
            <person name="Sepcic K."/>
            <person name="Shelest E."/>
            <person name="Sherlock G."/>
            <person name="Sophianopoulou V."/>
            <person name="Squina F.M."/>
            <person name="Sun H."/>
            <person name="Susca A."/>
            <person name="Todd R.B."/>
            <person name="Tsang A."/>
            <person name="Unkles S.E."/>
            <person name="van de Wiele N."/>
            <person name="van Rossen-Uffink D."/>
            <person name="Oliveira J.V."/>
            <person name="Vesth T.C."/>
            <person name="Visser J."/>
            <person name="Yu J.-H."/>
            <person name="Zhou M."/>
            <person name="Andersen M.R."/>
            <person name="Archer D.B."/>
            <person name="Baker S.E."/>
            <person name="Benoit I."/>
            <person name="Brakhage A.A."/>
            <person name="Braus G.H."/>
            <person name="Fischer R."/>
            <person name="Frisvad J.C."/>
            <person name="Goldman G.H."/>
            <person name="Houbraken J."/>
            <person name="Oakley B."/>
            <person name="Pocsi I."/>
            <person name="Scazzocchio C."/>
            <person name="Seiboth B."/>
            <person name="vanKuyk P.A."/>
            <person name="Wortman J."/>
            <person name="Dyer P.S."/>
            <person name="Grigoriev I.V."/>
        </authorList>
    </citation>
    <scope>NUCLEOTIDE SEQUENCE [LARGE SCALE GENOMIC DNA]</scope>
    <source>
        <strain evidence="2">CBS 101740 / IMI 381727 / IBT 21946</strain>
    </source>
</reference>
<evidence type="ECO:0000313" key="2">
    <source>
        <dbReference type="Proteomes" id="UP000184499"/>
    </source>
</evidence>
<dbReference type="AlphaFoldDB" id="A0A1L9V0Y0"/>
<dbReference type="Proteomes" id="UP000184499">
    <property type="component" value="Unassembled WGS sequence"/>
</dbReference>
<dbReference type="VEuPathDB" id="FungiDB:ASPBRDRAFT_239097"/>
<proteinExistence type="predicted"/>
<dbReference type="RefSeq" id="XP_067484739.1">
    <property type="nucleotide sequence ID" value="XM_067622028.1"/>
</dbReference>
<protein>
    <submittedName>
        <fullName evidence="1">Uncharacterized protein</fullName>
    </submittedName>
</protein>